<dbReference type="Proteomes" id="UP001200470">
    <property type="component" value="Unassembled WGS sequence"/>
</dbReference>
<dbReference type="InterPro" id="IPR044846">
    <property type="entry name" value="GH10"/>
</dbReference>
<proteinExistence type="inferred from homology"/>
<sequence length="407" mass="46495">MKHLRTALLTTATVVATAAFAQQITLKDAYRDYWNTGVSVNQWQVKANSKSLADQTITGGIDTDQTIDWDVIVRNFNYVVAENCMKCEVIHPQEGVYDFTLADQFVDKARAAGLKVLGHCLIWHSQCAPWFHYDEQGNLVSPEVLKKRMREHITTIVSHFKGRIEAWDVVNEGFEDDGTLRKSLFYQILGEDYIPLAFQYAHEADPTAQLYYNDFSMNRATKVEGVARYFAPLIRKGLPITAIGMQGHLILDDNNYVEEYEHSIKTITSLGVKTFFSELDLSVLPNPFGFAGANISDMFAYRPEMDPYKDGLPAAKKKEVEDFWTRFFQMLVRHRDDILRVNFWCLNDACSWRNDFPIKGRTDYATLFDRQNQPKPEIQAIINVVRPEGGDCCKAAAKTKGKKKTKK</sequence>
<evidence type="ECO:0000256" key="4">
    <source>
        <dbReference type="ARBA" id="ARBA00023326"/>
    </source>
</evidence>
<dbReference type="PANTHER" id="PTHR31490:SF90">
    <property type="entry name" value="ENDO-1,4-BETA-XYLANASE A"/>
    <property type="match status" value="1"/>
</dbReference>
<keyword evidence="6" id="KW-0732">Signal</keyword>
<keyword evidence="3 5" id="KW-0326">Glycosidase</keyword>
<reference evidence="8 9" key="1">
    <citation type="submission" date="2020-12" db="EMBL/GenBank/DDBJ databases">
        <title>Whole genome sequences of gut porcine anaerobes.</title>
        <authorList>
            <person name="Kubasova T."/>
            <person name="Jahodarova E."/>
            <person name="Rychlik I."/>
        </authorList>
    </citation>
    <scope>NUCLEOTIDE SEQUENCE [LARGE SCALE GENOMIC DNA]</scope>
    <source>
        <strain evidence="8 9">An925</strain>
    </source>
</reference>
<comment type="catalytic activity">
    <reaction evidence="5">
        <text>Endohydrolysis of (1-&gt;4)-beta-D-xylosidic linkages in xylans.</text>
        <dbReference type="EC" id="3.2.1.8"/>
    </reaction>
</comment>
<dbReference type="EC" id="3.2.1.8" evidence="5"/>
<feature type="chain" id="PRO_5045758655" description="Beta-xylanase" evidence="6">
    <location>
        <begin position="22"/>
        <end position="407"/>
    </location>
</feature>
<evidence type="ECO:0000256" key="3">
    <source>
        <dbReference type="ARBA" id="ARBA00023295"/>
    </source>
</evidence>
<evidence type="ECO:0000313" key="8">
    <source>
        <dbReference type="EMBL" id="MCF2562715.1"/>
    </source>
</evidence>
<comment type="similarity">
    <text evidence="5">Belongs to the glycosyl hydrolase 10 (cellulase F) family.</text>
</comment>
<dbReference type="Pfam" id="PF00331">
    <property type="entry name" value="Glyco_hydro_10"/>
    <property type="match status" value="1"/>
</dbReference>
<evidence type="ECO:0000256" key="6">
    <source>
        <dbReference type="SAM" id="SignalP"/>
    </source>
</evidence>
<dbReference type="InterPro" id="IPR017853">
    <property type="entry name" value="GH"/>
</dbReference>
<evidence type="ECO:0000256" key="2">
    <source>
        <dbReference type="ARBA" id="ARBA00023277"/>
    </source>
</evidence>
<feature type="signal peptide" evidence="6">
    <location>
        <begin position="1"/>
        <end position="21"/>
    </location>
</feature>
<gene>
    <name evidence="8" type="ORF">I6E12_01100</name>
</gene>
<keyword evidence="9" id="KW-1185">Reference proteome</keyword>
<keyword evidence="4 5" id="KW-0624">Polysaccharide degradation</keyword>
<organism evidence="8 9">
    <name type="scientific">Xylanibacter brevis</name>
    <dbReference type="NCBI Taxonomy" id="83231"/>
    <lineage>
        <taxon>Bacteria</taxon>
        <taxon>Pseudomonadati</taxon>
        <taxon>Bacteroidota</taxon>
        <taxon>Bacteroidia</taxon>
        <taxon>Bacteroidales</taxon>
        <taxon>Prevotellaceae</taxon>
        <taxon>Xylanibacter</taxon>
    </lineage>
</organism>
<comment type="caution">
    <text evidence="8">The sequence shown here is derived from an EMBL/GenBank/DDBJ whole genome shotgun (WGS) entry which is preliminary data.</text>
</comment>
<evidence type="ECO:0000256" key="1">
    <source>
        <dbReference type="ARBA" id="ARBA00022801"/>
    </source>
</evidence>
<dbReference type="SUPFAM" id="SSF51445">
    <property type="entry name" value="(Trans)glycosidases"/>
    <property type="match status" value="1"/>
</dbReference>
<protein>
    <recommendedName>
        <fullName evidence="5">Beta-xylanase</fullName>
        <ecNumber evidence="5">3.2.1.8</ecNumber>
    </recommendedName>
</protein>
<evidence type="ECO:0000313" key="9">
    <source>
        <dbReference type="Proteomes" id="UP001200470"/>
    </source>
</evidence>
<keyword evidence="1 5" id="KW-0378">Hydrolase</keyword>
<dbReference type="PROSITE" id="PS51760">
    <property type="entry name" value="GH10_2"/>
    <property type="match status" value="1"/>
</dbReference>
<evidence type="ECO:0000259" key="7">
    <source>
        <dbReference type="PROSITE" id="PS51760"/>
    </source>
</evidence>
<keyword evidence="2 5" id="KW-0119">Carbohydrate metabolism</keyword>
<dbReference type="PRINTS" id="PR00134">
    <property type="entry name" value="GLHYDRLASE10"/>
</dbReference>
<dbReference type="PANTHER" id="PTHR31490">
    <property type="entry name" value="GLYCOSYL HYDROLASE"/>
    <property type="match status" value="1"/>
</dbReference>
<dbReference type="EMBL" id="JADYTN010000002">
    <property type="protein sequence ID" value="MCF2562715.1"/>
    <property type="molecule type" value="Genomic_DNA"/>
</dbReference>
<dbReference type="InterPro" id="IPR001000">
    <property type="entry name" value="GH10_dom"/>
</dbReference>
<name>A0ABS9CD03_9BACT</name>
<feature type="domain" description="GH10" evidence="7">
    <location>
        <begin position="46"/>
        <end position="384"/>
    </location>
</feature>
<dbReference type="RefSeq" id="WP_094391538.1">
    <property type="nucleotide sequence ID" value="NZ_JADYTN010000002.1"/>
</dbReference>
<evidence type="ECO:0000256" key="5">
    <source>
        <dbReference type="RuleBase" id="RU361174"/>
    </source>
</evidence>
<dbReference type="Gene3D" id="3.20.20.80">
    <property type="entry name" value="Glycosidases"/>
    <property type="match status" value="1"/>
</dbReference>
<accession>A0ABS9CD03</accession>
<dbReference type="SMART" id="SM00633">
    <property type="entry name" value="Glyco_10"/>
    <property type="match status" value="1"/>
</dbReference>